<dbReference type="SUPFAM" id="SSF54593">
    <property type="entry name" value="Glyoxalase/Bleomycin resistance protein/Dihydroxybiphenyl dioxygenase"/>
    <property type="match status" value="1"/>
</dbReference>
<dbReference type="PATRIC" id="fig|45056.6.peg.577"/>
<evidence type="ECO:0000313" key="5">
    <source>
        <dbReference type="Proteomes" id="UP000281170"/>
    </source>
</evidence>
<dbReference type="PROSITE" id="PS51819">
    <property type="entry name" value="VOC"/>
    <property type="match status" value="1"/>
</dbReference>
<evidence type="ECO:0000313" key="2">
    <source>
        <dbReference type="EMBL" id="KTC65898.1"/>
    </source>
</evidence>
<dbReference type="KEGG" id="ladl:NCTC12735_01152"/>
<dbReference type="EMBL" id="LNKA01000001">
    <property type="protein sequence ID" value="KTC65898.1"/>
    <property type="molecule type" value="Genomic_DNA"/>
</dbReference>
<dbReference type="Proteomes" id="UP000281170">
    <property type="component" value="Plasmid 18"/>
</dbReference>
<dbReference type="Pfam" id="PF00903">
    <property type="entry name" value="Glyoxalase"/>
    <property type="match status" value="1"/>
</dbReference>
<reference evidence="2 4" key="1">
    <citation type="submission" date="2015-11" db="EMBL/GenBank/DDBJ databases">
        <title>Identification of large and diverse effector repertoires of 38 Legionella species.</title>
        <authorList>
            <person name="Burstein D."/>
            <person name="Amaro F."/>
            <person name="Zusman T."/>
            <person name="Lifshitz Z."/>
            <person name="Cohen O."/>
            <person name="Gilbert J.A."/>
            <person name="Pupko T."/>
            <person name="Shuman H.A."/>
            <person name="Segal G."/>
        </authorList>
    </citation>
    <scope>NUCLEOTIDE SEQUENCE [LARGE SCALE GENOMIC DNA]</scope>
    <source>
        <strain evidence="2 4">1762-AUS-E</strain>
    </source>
</reference>
<sequence>MPKPGEFAWNRLMARDINEAKAFYGSLFGWETIETNIEGEPFYIFKKEKTLIAGLRRLSDVPGATIPHWMSYITVNDIHATIQKAERLGAKLTTRVLTISNLGRVAVLLDPGGAYIGFFEPTTLK</sequence>
<accession>A0A0W0R4E4</accession>
<dbReference type="PANTHER" id="PTHR33993">
    <property type="entry name" value="GLYOXALASE-RELATED"/>
    <property type="match status" value="1"/>
</dbReference>
<dbReference type="InterPro" id="IPR004360">
    <property type="entry name" value="Glyas_Fos-R_dOase_dom"/>
</dbReference>
<evidence type="ECO:0000313" key="3">
    <source>
        <dbReference type="EMBL" id="VEH85518.1"/>
    </source>
</evidence>
<organism evidence="2 4">
    <name type="scientific">Legionella adelaidensis</name>
    <dbReference type="NCBI Taxonomy" id="45056"/>
    <lineage>
        <taxon>Bacteria</taxon>
        <taxon>Pseudomonadati</taxon>
        <taxon>Pseudomonadota</taxon>
        <taxon>Gammaproteobacteria</taxon>
        <taxon>Legionellales</taxon>
        <taxon>Legionellaceae</taxon>
        <taxon>Legionella</taxon>
    </lineage>
</organism>
<dbReference type="InterPro" id="IPR037523">
    <property type="entry name" value="VOC_core"/>
</dbReference>
<dbReference type="AlphaFoldDB" id="A0A0W0R4E4"/>
<dbReference type="PANTHER" id="PTHR33993:SF14">
    <property type="entry name" value="GB|AAF24581.1"/>
    <property type="match status" value="1"/>
</dbReference>
<dbReference type="OrthoDB" id="9793039at2"/>
<reference evidence="3 5" key="2">
    <citation type="submission" date="2018-12" db="EMBL/GenBank/DDBJ databases">
        <authorList>
            <consortium name="Pathogen Informatics"/>
        </authorList>
    </citation>
    <scope>NUCLEOTIDE SEQUENCE [LARGE SCALE GENOMIC DNA]</scope>
    <source>
        <strain evidence="3 5">NCTC12735</strain>
        <plasmid evidence="5">18</plasmid>
    </source>
</reference>
<evidence type="ECO:0000313" key="4">
    <source>
        <dbReference type="Proteomes" id="UP000054859"/>
    </source>
</evidence>
<evidence type="ECO:0000259" key="1">
    <source>
        <dbReference type="PROSITE" id="PS51819"/>
    </source>
</evidence>
<geneLocation type="plasmid" evidence="3 5">
    <name>18</name>
</geneLocation>
<dbReference type="RefSeq" id="WP_058461621.1">
    <property type="nucleotide sequence ID" value="NZ_CAAAHS010000004.1"/>
</dbReference>
<protein>
    <submittedName>
        <fullName evidence="3">Glycoxylase</fullName>
    </submittedName>
    <submittedName>
        <fullName evidence="2">Glyoxylase</fullName>
    </submittedName>
</protein>
<proteinExistence type="predicted"/>
<feature type="domain" description="VOC" evidence="1">
    <location>
        <begin position="6"/>
        <end position="121"/>
    </location>
</feature>
<dbReference type="CDD" id="cd07247">
    <property type="entry name" value="SgaA_N_like"/>
    <property type="match status" value="1"/>
</dbReference>
<keyword evidence="3" id="KW-0614">Plasmid</keyword>
<dbReference type="InterPro" id="IPR052164">
    <property type="entry name" value="Anthracycline_SecMetBiosynth"/>
</dbReference>
<keyword evidence="4" id="KW-1185">Reference proteome</keyword>
<dbReference type="Proteomes" id="UP000054859">
    <property type="component" value="Unassembled WGS sequence"/>
</dbReference>
<dbReference type="EMBL" id="LR134427">
    <property type="protein sequence ID" value="VEH85518.1"/>
    <property type="molecule type" value="Genomic_DNA"/>
</dbReference>
<gene>
    <name evidence="2" type="ORF">Lade_0556</name>
    <name evidence="3" type="ORF">NCTC12735_01152</name>
</gene>
<dbReference type="InterPro" id="IPR029068">
    <property type="entry name" value="Glyas_Bleomycin-R_OHBP_Dase"/>
</dbReference>
<dbReference type="Gene3D" id="3.10.180.10">
    <property type="entry name" value="2,3-Dihydroxybiphenyl 1,2-Dioxygenase, domain 1"/>
    <property type="match status" value="1"/>
</dbReference>
<name>A0A0W0R4E4_9GAMM</name>